<feature type="transmembrane region" description="Helical" evidence="1">
    <location>
        <begin position="61"/>
        <end position="83"/>
    </location>
</feature>
<reference evidence="2" key="1">
    <citation type="submission" date="2021-01" db="EMBL/GenBank/DDBJ databases">
        <title>Whole genome shotgun sequence of Actinocatenispora rupis NBRC 107355.</title>
        <authorList>
            <person name="Komaki H."/>
            <person name="Tamura T."/>
        </authorList>
    </citation>
    <scope>NUCLEOTIDE SEQUENCE</scope>
    <source>
        <strain evidence="2">NBRC 107355</strain>
    </source>
</reference>
<sequence>MRRLSIMETNGSPIGPDEAATALRDADAAAALAHAVPPWWYFGSLAALIAVTPVVELAPATALGITATLVGIVCWAALFGLVLGTFVRRIGFVPRLRRVQRRHVLPPLLVVVAILVTGAILHLAYDTLWPSFAASGLVAALVLVFGGVVRRTARTRA</sequence>
<accession>A0A8J3N8F7</accession>
<keyword evidence="1" id="KW-1133">Transmembrane helix</keyword>
<proteinExistence type="predicted"/>
<comment type="caution">
    <text evidence="2">The sequence shown here is derived from an EMBL/GenBank/DDBJ whole genome shotgun (WGS) entry which is preliminary data.</text>
</comment>
<feature type="transmembrane region" description="Helical" evidence="1">
    <location>
        <begin position="39"/>
        <end position="55"/>
    </location>
</feature>
<evidence type="ECO:0000256" key="1">
    <source>
        <dbReference type="SAM" id="Phobius"/>
    </source>
</evidence>
<protein>
    <submittedName>
        <fullName evidence="2">Uncharacterized protein</fullName>
    </submittedName>
</protein>
<evidence type="ECO:0000313" key="2">
    <source>
        <dbReference type="EMBL" id="GID10264.1"/>
    </source>
</evidence>
<gene>
    <name evidence="2" type="ORF">Aru02nite_11530</name>
</gene>
<name>A0A8J3N8F7_9ACTN</name>
<dbReference type="Proteomes" id="UP000612808">
    <property type="component" value="Unassembled WGS sequence"/>
</dbReference>
<feature type="transmembrane region" description="Helical" evidence="1">
    <location>
        <begin position="131"/>
        <end position="149"/>
    </location>
</feature>
<keyword evidence="1" id="KW-0472">Membrane</keyword>
<dbReference type="EMBL" id="BOMB01000007">
    <property type="protein sequence ID" value="GID10264.1"/>
    <property type="molecule type" value="Genomic_DNA"/>
</dbReference>
<keyword evidence="3" id="KW-1185">Reference proteome</keyword>
<organism evidence="2 3">
    <name type="scientific">Actinocatenispora rupis</name>
    <dbReference type="NCBI Taxonomy" id="519421"/>
    <lineage>
        <taxon>Bacteria</taxon>
        <taxon>Bacillati</taxon>
        <taxon>Actinomycetota</taxon>
        <taxon>Actinomycetes</taxon>
        <taxon>Micromonosporales</taxon>
        <taxon>Micromonosporaceae</taxon>
        <taxon>Actinocatenispora</taxon>
    </lineage>
</organism>
<keyword evidence="1" id="KW-0812">Transmembrane</keyword>
<feature type="transmembrane region" description="Helical" evidence="1">
    <location>
        <begin position="104"/>
        <end position="125"/>
    </location>
</feature>
<dbReference type="AlphaFoldDB" id="A0A8J3N8F7"/>
<evidence type="ECO:0000313" key="3">
    <source>
        <dbReference type="Proteomes" id="UP000612808"/>
    </source>
</evidence>